<feature type="domain" description="Acyl-CoA dehydrogenase/oxidase N-terminal" evidence="3">
    <location>
        <begin position="23"/>
        <end position="109"/>
    </location>
</feature>
<evidence type="ECO:0000313" key="5">
    <source>
        <dbReference type="EMBL" id="SDJ97629.1"/>
    </source>
</evidence>
<dbReference type="Pfam" id="PF02771">
    <property type="entry name" value="Acyl-CoA_dh_N"/>
    <property type="match status" value="1"/>
</dbReference>
<dbReference type="SUPFAM" id="SSF56645">
    <property type="entry name" value="Acyl-CoA dehydrogenase NM domain-like"/>
    <property type="match status" value="1"/>
</dbReference>
<dbReference type="GO" id="GO:0050660">
    <property type="term" value="F:flavin adenine dinucleotide binding"/>
    <property type="evidence" value="ECO:0007669"/>
    <property type="project" value="InterPro"/>
</dbReference>
<dbReference type="InterPro" id="IPR009100">
    <property type="entry name" value="AcylCoA_DH/oxidase_NM_dom_sf"/>
</dbReference>
<evidence type="ECO:0000256" key="1">
    <source>
        <dbReference type="ARBA" id="ARBA00023002"/>
    </source>
</evidence>
<evidence type="ECO:0000259" key="4">
    <source>
        <dbReference type="Pfam" id="PF08028"/>
    </source>
</evidence>
<dbReference type="InterPro" id="IPR013107">
    <property type="entry name" value="Acyl-CoA_DH_C"/>
</dbReference>
<dbReference type="Gene3D" id="1.20.140.10">
    <property type="entry name" value="Butyryl-CoA Dehydrogenase, subunit A, domain 3"/>
    <property type="match status" value="1"/>
</dbReference>
<proteinExistence type="inferred from homology"/>
<reference evidence="6" key="1">
    <citation type="submission" date="2016-10" db="EMBL/GenBank/DDBJ databases">
        <authorList>
            <person name="Varghese N."/>
            <person name="Submissions S."/>
        </authorList>
    </citation>
    <scope>NUCLEOTIDE SEQUENCE [LARGE SCALE GENOMIC DNA]</scope>
    <source>
        <strain evidence="6">DSM 45460</strain>
    </source>
</reference>
<dbReference type="Gene3D" id="1.10.540.10">
    <property type="entry name" value="Acyl-CoA dehydrogenase/oxidase, N-terminal domain"/>
    <property type="match status" value="1"/>
</dbReference>
<organism evidence="5 6">
    <name type="scientific">Actinopolyspora mzabensis</name>
    <dbReference type="NCBI Taxonomy" id="995066"/>
    <lineage>
        <taxon>Bacteria</taxon>
        <taxon>Bacillati</taxon>
        <taxon>Actinomycetota</taxon>
        <taxon>Actinomycetes</taxon>
        <taxon>Actinopolysporales</taxon>
        <taxon>Actinopolysporaceae</taxon>
        <taxon>Actinopolyspora</taxon>
    </lineage>
</organism>
<dbReference type="InterPro" id="IPR046373">
    <property type="entry name" value="Acyl-CoA_Oxase/DH_mid-dom_sf"/>
</dbReference>
<dbReference type="PANTHER" id="PTHR48083:SF19">
    <property type="entry name" value="FLAVIN-DEPENDENT MONOOXYGENASE, OXYGENASE SUBUNIT HSAA"/>
    <property type="match status" value="1"/>
</dbReference>
<dbReference type="GO" id="GO:0016712">
    <property type="term" value="F:oxidoreductase activity, acting on paired donors, with incorporation or reduction of molecular oxygen, reduced flavin or flavoprotein as one donor, and incorporation of one atom of oxygen"/>
    <property type="evidence" value="ECO:0007669"/>
    <property type="project" value="TreeGrafter"/>
</dbReference>
<dbReference type="PIRSF" id="PIRSF016578">
    <property type="entry name" value="HsaA"/>
    <property type="match status" value="1"/>
</dbReference>
<keyword evidence="1" id="KW-0560">Oxidoreductase</keyword>
<dbReference type="PANTHER" id="PTHR48083">
    <property type="entry name" value="MEDIUM-CHAIN SPECIFIC ACYL-COA DEHYDROGENASE, MITOCHONDRIAL-RELATED"/>
    <property type="match status" value="1"/>
</dbReference>
<dbReference type="Gene3D" id="2.40.110.10">
    <property type="entry name" value="Butyryl-CoA Dehydrogenase, subunit A, domain 2"/>
    <property type="match status" value="1"/>
</dbReference>
<evidence type="ECO:0000256" key="2">
    <source>
        <dbReference type="ARBA" id="ARBA00049661"/>
    </source>
</evidence>
<dbReference type="GO" id="GO:0003995">
    <property type="term" value="F:acyl-CoA dehydrogenase activity"/>
    <property type="evidence" value="ECO:0007669"/>
    <property type="project" value="TreeGrafter"/>
</dbReference>
<dbReference type="InterPro" id="IPR037069">
    <property type="entry name" value="AcylCoA_DH/ox_N_sf"/>
</dbReference>
<dbReference type="InterPro" id="IPR050741">
    <property type="entry name" value="Acyl-CoA_dehydrogenase"/>
</dbReference>
<dbReference type="GO" id="GO:0033539">
    <property type="term" value="P:fatty acid beta-oxidation using acyl-CoA dehydrogenase"/>
    <property type="evidence" value="ECO:0007669"/>
    <property type="project" value="TreeGrafter"/>
</dbReference>
<evidence type="ECO:0000313" key="6">
    <source>
        <dbReference type="Proteomes" id="UP000199213"/>
    </source>
</evidence>
<dbReference type="Proteomes" id="UP000199213">
    <property type="component" value="Unassembled WGS sequence"/>
</dbReference>
<dbReference type="InterPro" id="IPR036250">
    <property type="entry name" value="AcylCo_DH-like_C"/>
</dbReference>
<sequence length="396" mass="42949">MSTATTSVSRTGETVLDRVMAISEVLRGHARWQEENRRLHPDSVDALADAGVFRLRVPKHHGGYEATTRTLLDVAAELGRADGSVGWTASVYWIPTWMVGLFPDEAQEEVFDTPDVRVCGTLSPSATARPEPGGAVVNGRWSFISGAWHSHWQVVLVMAPAGGGESQPIMGLVPMDELSAVDDWHTSGLRGSGSITTVADEVFIPSHRIVAVADVLRQRYSSDRNRDLLMFRAPMPAVANASSVGAPVGLARAAMENFRERMPNRAITYTDYTSQSEAPAIHHRIAESMSKMDQAEFHAKRLVDSLDQKAAVNESWSVEERARARMDVGAVGALAAEGTSILNGVSGGSSIYLDVPIQRTARDLHALNQHPLINAVMGNELYGRVLCGLEPNTSYI</sequence>
<comment type="similarity">
    <text evidence="2">Belongs to the HpaH/HsaA monooxygenase family.</text>
</comment>
<dbReference type="InterPro" id="IPR013786">
    <property type="entry name" value="AcylCoA_DH/ox_N"/>
</dbReference>
<accession>A0A1G8Y436</accession>
<dbReference type="GO" id="GO:0005737">
    <property type="term" value="C:cytoplasm"/>
    <property type="evidence" value="ECO:0007669"/>
    <property type="project" value="TreeGrafter"/>
</dbReference>
<gene>
    <name evidence="5" type="ORF">SAMN04487820_103243</name>
</gene>
<evidence type="ECO:0000259" key="3">
    <source>
        <dbReference type="Pfam" id="PF02771"/>
    </source>
</evidence>
<keyword evidence="6" id="KW-1185">Reference proteome</keyword>
<protein>
    <submittedName>
        <fullName evidence="5">Acyl-CoA dehydrogenase</fullName>
    </submittedName>
</protein>
<name>A0A1G8Y436_ACTMZ</name>
<feature type="domain" description="Acyl-CoA dehydrogenase C-terminal" evidence="4">
    <location>
        <begin position="246"/>
        <end position="374"/>
    </location>
</feature>
<dbReference type="AlphaFoldDB" id="A0A1G8Y436"/>
<dbReference type="SUPFAM" id="SSF47203">
    <property type="entry name" value="Acyl-CoA dehydrogenase C-terminal domain-like"/>
    <property type="match status" value="1"/>
</dbReference>
<dbReference type="Pfam" id="PF08028">
    <property type="entry name" value="Acyl-CoA_dh_2"/>
    <property type="match status" value="1"/>
</dbReference>
<dbReference type="EMBL" id="FNFM01000003">
    <property type="protein sequence ID" value="SDJ97629.1"/>
    <property type="molecule type" value="Genomic_DNA"/>
</dbReference>